<comment type="caution">
    <text evidence="2">The sequence shown here is derived from an EMBL/GenBank/DDBJ whole genome shotgun (WGS) entry which is preliminary data.</text>
</comment>
<dbReference type="PANTHER" id="PTHR31970:SF9">
    <property type="entry name" value="MOLYBDATE TRANSPORTER 2"/>
    <property type="match status" value="1"/>
</dbReference>
<feature type="transmembrane region" description="Helical" evidence="1">
    <location>
        <begin position="20"/>
        <end position="41"/>
    </location>
</feature>
<accession>A0A133ULR2</accession>
<feature type="transmembrane region" description="Helical" evidence="1">
    <location>
        <begin position="85"/>
        <end position="108"/>
    </location>
</feature>
<gene>
    <name evidence="2" type="ORF">AKJ36_01520</name>
</gene>
<keyword evidence="3" id="KW-1185">Reference proteome</keyword>
<evidence type="ECO:0000313" key="2">
    <source>
        <dbReference type="EMBL" id="KXA95099.1"/>
    </source>
</evidence>
<dbReference type="PATRIC" id="fig|1698266.3.peg.173"/>
<proteinExistence type="predicted"/>
<keyword evidence="1" id="KW-1133">Transmembrane helix</keyword>
<feature type="transmembrane region" description="Helical" evidence="1">
    <location>
        <begin position="120"/>
        <end position="137"/>
    </location>
</feature>
<sequence>MLNFFKGDRGVGFRFSLEEFSGAFGDSITVIPLLVGIALTTEANLSHLLLFFGVFQIVTGLYFRLPMPVEPMKALAALGIAGTLSYSEITTAGVVLGCLLLASGGLGVMGRLDRFVPKSVVRGIQLGLALILLESAFGYMVDLIWLASIGIIIVLIFLFLNLRKNIPNVSAFIVILIGIIYGVYVHGLPPISLIGMPELSLPSLSDFPGGVMIGAFPQFLLSVGNAVLATSFLFQDLLGQKVSPDGISKSMGVMCLTSSLFGGFPMCHGSGGLAGQYRFGARTGGSNIILGCAYLGIAIIAGSAQFLGFFPYSILGALLVFISLELGLAARETDRWTVTILTGAVSFLTNIGIGFLVGLTTSKLLERISAGE</sequence>
<feature type="transmembrane region" description="Helical" evidence="1">
    <location>
        <begin position="207"/>
        <end position="234"/>
    </location>
</feature>
<feature type="transmembrane region" description="Helical" evidence="1">
    <location>
        <begin position="284"/>
        <end position="302"/>
    </location>
</feature>
<feature type="transmembrane region" description="Helical" evidence="1">
    <location>
        <begin position="169"/>
        <end position="187"/>
    </location>
</feature>
<keyword evidence="1" id="KW-0472">Membrane</keyword>
<evidence type="ECO:0000313" key="3">
    <source>
        <dbReference type="Proteomes" id="UP000070155"/>
    </source>
</evidence>
<evidence type="ECO:0000256" key="1">
    <source>
        <dbReference type="SAM" id="Phobius"/>
    </source>
</evidence>
<evidence type="ECO:0008006" key="4">
    <source>
        <dbReference type="Google" id="ProtNLM"/>
    </source>
</evidence>
<dbReference type="Pfam" id="PF16983">
    <property type="entry name" value="MFS_MOT1"/>
    <property type="match status" value="2"/>
</dbReference>
<dbReference type="AlphaFoldDB" id="A0A133ULR2"/>
<name>A0A133ULR2_9EURY</name>
<keyword evidence="1" id="KW-0812">Transmembrane</keyword>
<feature type="transmembrane region" description="Helical" evidence="1">
    <location>
        <begin position="143"/>
        <end position="162"/>
    </location>
</feature>
<reference evidence="2 3" key="1">
    <citation type="journal article" date="2016" name="Sci. Rep.">
        <title>Metabolic traits of an uncultured archaeal lineage -MSBL1- from brine pools of the Red Sea.</title>
        <authorList>
            <person name="Mwirichia R."/>
            <person name="Alam I."/>
            <person name="Rashid M."/>
            <person name="Vinu M."/>
            <person name="Ba-Alawi W."/>
            <person name="Anthony Kamau A."/>
            <person name="Kamanda Ngugi D."/>
            <person name="Goker M."/>
            <person name="Klenk H.P."/>
            <person name="Bajic V."/>
            <person name="Stingl U."/>
        </authorList>
    </citation>
    <scope>NUCLEOTIDE SEQUENCE [LARGE SCALE GENOMIC DNA]</scope>
    <source>
        <strain evidence="2">SCGC-AAA259I07</strain>
    </source>
</reference>
<dbReference type="Proteomes" id="UP000070155">
    <property type="component" value="Unassembled WGS sequence"/>
</dbReference>
<dbReference type="EMBL" id="LHXQ01000015">
    <property type="protein sequence ID" value="KXA95099.1"/>
    <property type="molecule type" value="Genomic_DNA"/>
</dbReference>
<feature type="transmembrane region" description="Helical" evidence="1">
    <location>
        <begin position="336"/>
        <end position="359"/>
    </location>
</feature>
<protein>
    <recommendedName>
        <fullName evidence="4">Sulfate transporter</fullName>
    </recommendedName>
</protein>
<feature type="transmembrane region" description="Helical" evidence="1">
    <location>
        <begin position="309"/>
        <end position="330"/>
    </location>
</feature>
<dbReference type="InterPro" id="IPR031563">
    <property type="entry name" value="MOT1/MOT2"/>
</dbReference>
<dbReference type="GO" id="GO:0015098">
    <property type="term" value="F:molybdate ion transmembrane transporter activity"/>
    <property type="evidence" value="ECO:0007669"/>
    <property type="project" value="InterPro"/>
</dbReference>
<feature type="transmembrane region" description="Helical" evidence="1">
    <location>
        <begin position="48"/>
        <end position="65"/>
    </location>
</feature>
<organism evidence="2 3">
    <name type="scientific">candidate division MSBL1 archaeon SCGC-AAA259I07</name>
    <dbReference type="NCBI Taxonomy" id="1698266"/>
    <lineage>
        <taxon>Archaea</taxon>
        <taxon>Methanobacteriati</taxon>
        <taxon>Methanobacteriota</taxon>
        <taxon>candidate division MSBL1</taxon>
    </lineage>
</organism>
<dbReference type="PANTHER" id="PTHR31970">
    <property type="match status" value="1"/>
</dbReference>